<dbReference type="GO" id="GO:0005524">
    <property type="term" value="F:ATP binding"/>
    <property type="evidence" value="ECO:0007669"/>
    <property type="project" value="UniProtKB-KW"/>
</dbReference>
<evidence type="ECO:0000259" key="13">
    <source>
        <dbReference type="PROSITE" id="PS00794"/>
    </source>
</evidence>
<dbReference type="GO" id="GO:0016301">
    <property type="term" value="F:kinase activity"/>
    <property type="evidence" value="ECO:0007669"/>
    <property type="project" value="UniProtKB-KW"/>
</dbReference>
<evidence type="ECO:0000313" key="15">
    <source>
        <dbReference type="Proteomes" id="UP000294862"/>
    </source>
</evidence>
<dbReference type="EC" id="2.7.6.3" evidence="3"/>
<dbReference type="GO" id="GO:0046656">
    <property type="term" value="P:folic acid biosynthetic process"/>
    <property type="evidence" value="ECO:0007669"/>
    <property type="project" value="UniProtKB-KW"/>
</dbReference>
<evidence type="ECO:0000256" key="3">
    <source>
        <dbReference type="ARBA" id="ARBA00013253"/>
    </source>
</evidence>
<dbReference type="CDD" id="cd00483">
    <property type="entry name" value="HPPK"/>
    <property type="match status" value="1"/>
</dbReference>
<evidence type="ECO:0000256" key="9">
    <source>
        <dbReference type="ARBA" id="ARBA00022909"/>
    </source>
</evidence>
<evidence type="ECO:0000313" key="14">
    <source>
        <dbReference type="EMBL" id="TCO41899.1"/>
    </source>
</evidence>
<dbReference type="PANTHER" id="PTHR43071:SF1">
    <property type="entry name" value="2-AMINO-4-HYDROXY-6-HYDROXYMETHYLDIHYDROPTERIDINE PYROPHOSPHOKINASE"/>
    <property type="match status" value="1"/>
</dbReference>
<feature type="domain" description="7,8-dihydro-6-hydroxymethylpterin-pyrophosphokinase" evidence="13">
    <location>
        <begin position="96"/>
        <end position="107"/>
    </location>
</feature>
<accession>A0A4R2IDQ1</accession>
<dbReference type="PROSITE" id="PS00794">
    <property type="entry name" value="HPPK"/>
    <property type="match status" value="1"/>
</dbReference>
<dbReference type="Proteomes" id="UP000294862">
    <property type="component" value="Unassembled WGS sequence"/>
</dbReference>
<dbReference type="InterPro" id="IPR000550">
    <property type="entry name" value="Hppk"/>
</dbReference>
<gene>
    <name evidence="14" type="ORF">EV148_102252</name>
</gene>
<dbReference type="EMBL" id="SLWQ01000002">
    <property type="protein sequence ID" value="TCO41899.1"/>
    <property type="molecule type" value="Genomic_DNA"/>
</dbReference>
<evidence type="ECO:0000256" key="11">
    <source>
        <dbReference type="ARBA" id="ARBA00029766"/>
    </source>
</evidence>
<evidence type="ECO:0000256" key="6">
    <source>
        <dbReference type="ARBA" id="ARBA00022741"/>
    </source>
</evidence>
<dbReference type="Pfam" id="PF01288">
    <property type="entry name" value="HPPK"/>
    <property type="match status" value="1"/>
</dbReference>
<dbReference type="SUPFAM" id="SSF55083">
    <property type="entry name" value="6-hydroxymethyl-7,8-dihydropterin pyrophosphokinase, HPPK"/>
    <property type="match status" value="1"/>
</dbReference>
<evidence type="ECO:0000256" key="4">
    <source>
        <dbReference type="ARBA" id="ARBA00016218"/>
    </source>
</evidence>
<evidence type="ECO:0000256" key="7">
    <source>
        <dbReference type="ARBA" id="ARBA00022777"/>
    </source>
</evidence>
<dbReference type="Gene3D" id="3.30.70.560">
    <property type="entry name" value="7,8-Dihydro-6-hydroxymethylpterin-pyrophosphokinase HPPK"/>
    <property type="match status" value="1"/>
</dbReference>
<comment type="caution">
    <text evidence="14">The sequence shown here is derived from an EMBL/GenBank/DDBJ whole genome shotgun (WGS) entry which is preliminary data.</text>
</comment>
<dbReference type="AlphaFoldDB" id="A0A4R2IDQ1"/>
<keyword evidence="15" id="KW-1185">Reference proteome</keyword>
<dbReference type="PANTHER" id="PTHR43071">
    <property type="entry name" value="2-AMINO-4-HYDROXY-6-HYDROXYMETHYLDIHYDROPTERIDINE PYROPHOSPHOKINASE"/>
    <property type="match status" value="1"/>
</dbReference>
<evidence type="ECO:0000256" key="8">
    <source>
        <dbReference type="ARBA" id="ARBA00022840"/>
    </source>
</evidence>
<dbReference type="NCBIfam" id="TIGR01498">
    <property type="entry name" value="folK"/>
    <property type="match status" value="1"/>
</dbReference>
<dbReference type="OrthoDB" id="9808041at2"/>
<comment type="pathway">
    <text evidence="1">Cofactor biosynthesis; tetrahydrofolate biosynthesis; 2-amino-4-hydroxy-6-hydroxymethyl-7,8-dihydropteridine diphosphate from 7,8-dihydroneopterin triphosphate: step 4/4.</text>
</comment>
<keyword evidence="7 14" id="KW-0418">Kinase</keyword>
<evidence type="ECO:0000256" key="12">
    <source>
        <dbReference type="ARBA" id="ARBA00033413"/>
    </source>
</evidence>
<reference evidence="14 15" key="1">
    <citation type="journal article" date="2015" name="Stand. Genomic Sci.">
        <title>Genomic Encyclopedia of Bacterial and Archaeal Type Strains, Phase III: the genomes of soil and plant-associated and newly described type strains.</title>
        <authorList>
            <person name="Whitman W.B."/>
            <person name="Woyke T."/>
            <person name="Klenk H.P."/>
            <person name="Zhou Y."/>
            <person name="Lilburn T.G."/>
            <person name="Beck B.J."/>
            <person name="De Vos P."/>
            <person name="Vandamme P."/>
            <person name="Eisen J.A."/>
            <person name="Garrity G."/>
            <person name="Hugenholtz P."/>
            <person name="Kyrpides N.C."/>
        </authorList>
    </citation>
    <scope>NUCLEOTIDE SEQUENCE [LARGE SCALE GENOMIC DNA]</scope>
    <source>
        <strain evidence="14 15">A3</strain>
    </source>
</reference>
<evidence type="ECO:0000256" key="2">
    <source>
        <dbReference type="ARBA" id="ARBA00005810"/>
    </source>
</evidence>
<evidence type="ECO:0000256" key="1">
    <source>
        <dbReference type="ARBA" id="ARBA00005051"/>
    </source>
</evidence>
<proteinExistence type="inferred from homology"/>
<keyword evidence="6" id="KW-0547">Nucleotide-binding</keyword>
<evidence type="ECO:0000256" key="5">
    <source>
        <dbReference type="ARBA" id="ARBA00022679"/>
    </source>
</evidence>
<evidence type="ECO:0000256" key="10">
    <source>
        <dbReference type="ARBA" id="ARBA00029409"/>
    </source>
</evidence>
<dbReference type="UniPathway" id="UPA00077">
    <property type="reaction ID" value="UER00155"/>
</dbReference>
<dbReference type="GO" id="GO:0003848">
    <property type="term" value="F:2-amino-4-hydroxy-6-hydroxymethyldihydropteridine diphosphokinase activity"/>
    <property type="evidence" value="ECO:0007669"/>
    <property type="project" value="UniProtKB-EC"/>
</dbReference>
<comment type="function">
    <text evidence="10">Catalyzes the transfer of pyrophosphate from adenosine triphosphate (ATP) to 6-hydroxymethyl-7,8-dihydropterin, an enzymatic step in folate biosynthesis pathway.</text>
</comment>
<sequence>MPVTDRGTCRVFVGLGSNLGEPRRQVERAFDDLAVLASTRLVARSSLYRTAPWGVTDQPAFVNAVAELASTLAPRELLDALLAIERSHGRVRDGTRWGPRMLDLDLLACADLQLDEPGLVLPHPQLERRAFVLVPLAEIAPDFVIAGAGMVRDLLAAVDTDEVVRLD</sequence>
<keyword evidence="9" id="KW-0289">Folate biosynthesis</keyword>
<name>A0A4R2IDQ1_9GAMM</name>
<comment type="similarity">
    <text evidence="2">Belongs to the HPPK family.</text>
</comment>
<protein>
    <recommendedName>
        <fullName evidence="4">2-amino-4-hydroxy-6-hydroxymethyldihydropteridine pyrophosphokinase</fullName>
        <ecNumber evidence="3">2.7.6.3</ecNumber>
    </recommendedName>
    <alternativeName>
        <fullName evidence="11">6-hydroxymethyl-7,8-dihydropterin pyrophosphokinase</fullName>
    </alternativeName>
    <alternativeName>
        <fullName evidence="12">7,8-dihydro-6-hydroxymethylpterin-pyrophosphokinase</fullName>
    </alternativeName>
</protein>
<dbReference type="InterPro" id="IPR035907">
    <property type="entry name" value="Hppk_sf"/>
</dbReference>
<dbReference type="GO" id="GO:0046654">
    <property type="term" value="P:tetrahydrofolate biosynthetic process"/>
    <property type="evidence" value="ECO:0007669"/>
    <property type="project" value="UniProtKB-UniPathway"/>
</dbReference>
<organism evidence="14 15">
    <name type="scientific">Dokdonella fugitiva</name>
    <dbReference type="NCBI Taxonomy" id="328517"/>
    <lineage>
        <taxon>Bacteria</taxon>
        <taxon>Pseudomonadati</taxon>
        <taxon>Pseudomonadota</taxon>
        <taxon>Gammaproteobacteria</taxon>
        <taxon>Lysobacterales</taxon>
        <taxon>Rhodanobacteraceae</taxon>
        <taxon>Dokdonella</taxon>
    </lineage>
</organism>
<keyword evidence="5" id="KW-0808">Transferase</keyword>
<keyword evidence="8" id="KW-0067">ATP-binding</keyword>